<name>A0A7Z9E4P4_9CYAN</name>
<protein>
    <submittedName>
        <fullName evidence="1">Uncharacterized protein</fullName>
    </submittedName>
</protein>
<proteinExistence type="predicted"/>
<accession>A0A7Z9E4P4</accession>
<reference evidence="1" key="1">
    <citation type="submission" date="2019-10" db="EMBL/GenBank/DDBJ databases">
        <authorList>
            <consortium name="Genoscope - CEA"/>
            <person name="William W."/>
        </authorList>
    </citation>
    <scope>NUCLEOTIDE SEQUENCE [LARGE SCALE GENOMIC DNA]</scope>
    <source>
        <strain evidence="1">BBR_PRJEB10992</strain>
    </source>
</reference>
<comment type="caution">
    <text evidence="1">The sequence shown here is derived from an EMBL/GenBank/DDBJ whole genome shotgun (WGS) entry which is preliminary data.</text>
</comment>
<dbReference type="Proteomes" id="UP000184550">
    <property type="component" value="Unassembled WGS sequence"/>
</dbReference>
<gene>
    <name evidence="1" type="ORF">PL8927_860030</name>
</gene>
<dbReference type="AlphaFoldDB" id="A0A7Z9E4P4"/>
<sequence length="38" mass="4532">MFNYELRITNYDHGVKMISRILICVNLRNPLKPVILFP</sequence>
<evidence type="ECO:0000313" key="2">
    <source>
        <dbReference type="Proteomes" id="UP000184550"/>
    </source>
</evidence>
<organism evidence="1 2">
    <name type="scientific">Planktothrix serta PCC 8927</name>
    <dbReference type="NCBI Taxonomy" id="671068"/>
    <lineage>
        <taxon>Bacteria</taxon>
        <taxon>Bacillati</taxon>
        <taxon>Cyanobacteriota</taxon>
        <taxon>Cyanophyceae</taxon>
        <taxon>Oscillatoriophycideae</taxon>
        <taxon>Oscillatoriales</taxon>
        <taxon>Microcoleaceae</taxon>
        <taxon>Planktothrix</taxon>
    </lineage>
</organism>
<evidence type="ECO:0000313" key="1">
    <source>
        <dbReference type="EMBL" id="VXD25338.1"/>
    </source>
</evidence>
<dbReference type="EMBL" id="CZCU02000164">
    <property type="protein sequence ID" value="VXD25338.1"/>
    <property type="molecule type" value="Genomic_DNA"/>
</dbReference>
<keyword evidence="2" id="KW-1185">Reference proteome</keyword>